<dbReference type="SUPFAM" id="SSF51735">
    <property type="entry name" value="NAD(P)-binding Rossmann-fold domains"/>
    <property type="match status" value="1"/>
</dbReference>
<accession>W0QDC3</accession>
<dbReference type="KEGG" id="mvi:X808_20230"/>
<dbReference type="Gene3D" id="3.40.50.720">
    <property type="entry name" value="NAD(P)-binding Rossmann-like Domain"/>
    <property type="match status" value="1"/>
</dbReference>
<dbReference type="PANTHER" id="PTHR15020:SF50">
    <property type="entry name" value="UPF0659 PROTEIN YMR090W"/>
    <property type="match status" value="1"/>
</dbReference>
<dbReference type="Proteomes" id="UP000066995">
    <property type="component" value="Chromosome"/>
</dbReference>
<sequence>MILICGANGLLGRAICEKLPAEQTIAVLRQIPTDSFFSEQNIAVETADLLDIESCHLLLQKTQPKLLITVVGGKNEQGIRSDKIANINLIQAVENHSPNTKVILVTSVGCGEQWEQISPMAQQALGEALAAKTEAENYLQQTELNWLIIRPGGLNNEEEQNNFRIVKVLPKERKMYVSRKSVATAIVNLINEGKNHNIYSVISQE</sequence>
<name>W0QDC3_9PAST</name>
<evidence type="ECO:0000313" key="2">
    <source>
        <dbReference type="EMBL" id="AHG76541.1"/>
    </source>
</evidence>
<dbReference type="HOGENOM" id="CLU_025711_5_0_6"/>
<keyword evidence="3" id="KW-1185">Reference proteome</keyword>
<feature type="domain" description="NAD(P)-binding" evidence="1">
    <location>
        <begin position="6"/>
        <end position="192"/>
    </location>
</feature>
<gene>
    <name evidence="2" type="ORF">X808_20230</name>
</gene>
<evidence type="ECO:0000313" key="3">
    <source>
        <dbReference type="Proteomes" id="UP000066995"/>
    </source>
</evidence>
<dbReference type="OrthoDB" id="9803892at2"/>
<dbReference type="eggNOG" id="COG0702">
    <property type="taxonomic scope" value="Bacteria"/>
</dbReference>
<organism evidence="2 3">
    <name type="scientific">Mannheimia varigena USDA-ARS-USMARC-1296</name>
    <dbReference type="NCBI Taxonomy" id="1433287"/>
    <lineage>
        <taxon>Bacteria</taxon>
        <taxon>Pseudomonadati</taxon>
        <taxon>Pseudomonadota</taxon>
        <taxon>Gammaproteobacteria</taxon>
        <taxon>Pasteurellales</taxon>
        <taxon>Pasteurellaceae</taxon>
        <taxon>Mannheimia</taxon>
    </lineage>
</organism>
<protein>
    <recommendedName>
        <fullName evidence="1">NAD(P)-binding domain-containing protein</fullName>
    </recommendedName>
</protein>
<dbReference type="Pfam" id="PF13460">
    <property type="entry name" value="NAD_binding_10"/>
    <property type="match status" value="1"/>
</dbReference>
<dbReference type="PATRIC" id="fig|1433287.3.peg.2018"/>
<dbReference type="PANTHER" id="PTHR15020">
    <property type="entry name" value="FLAVIN REDUCTASE-RELATED"/>
    <property type="match status" value="1"/>
</dbReference>
<reference evidence="2 3" key="1">
    <citation type="submission" date="2013-12" db="EMBL/GenBank/DDBJ databases">
        <title>Annotation of the Mannheimia varigena USDA-ARS-USMARC-1296 complete genome.</title>
        <authorList>
            <person name="Harhay G.P."/>
            <person name="Clawson M.L."/>
            <person name="Murray R.W."/>
            <person name="Lubbers B.V."/>
            <person name="Heaton M.P."/>
            <person name="Chitko-Mckown C.G."/>
            <person name="Harhay D.M."/>
            <person name="Smith T.P.L."/>
        </authorList>
    </citation>
    <scope>NUCLEOTIDE SEQUENCE [LARGE SCALE GENOMIC DNA]</scope>
    <source>
        <strain evidence="2 3">USDA-ARS-USMARC-1296</strain>
    </source>
</reference>
<proteinExistence type="predicted"/>
<dbReference type="AlphaFoldDB" id="W0QDC3"/>
<evidence type="ECO:0000259" key="1">
    <source>
        <dbReference type="Pfam" id="PF13460"/>
    </source>
</evidence>
<dbReference type="InterPro" id="IPR016040">
    <property type="entry name" value="NAD(P)-bd_dom"/>
</dbReference>
<dbReference type="EMBL" id="CP006943">
    <property type="protein sequence ID" value="AHG76541.1"/>
    <property type="molecule type" value="Genomic_DNA"/>
</dbReference>
<dbReference type="RefSeq" id="WP_025218214.1">
    <property type="nucleotide sequence ID" value="NZ_CP006943.1"/>
</dbReference>
<dbReference type="STRING" id="1433287.X808_20230"/>
<dbReference type="InterPro" id="IPR036291">
    <property type="entry name" value="NAD(P)-bd_dom_sf"/>
</dbReference>